<accession>A0AB39VS76</accession>
<organism evidence="1">
    <name type="scientific">Rouxiella sp. WC2420</name>
    <dbReference type="NCBI Taxonomy" id="3234145"/>
    <lineage>
        <taxon>Bacteria</taxon>
        <taxon>Pseudomonadati</taxon>
        <taxon>Pseudomonadota</taxon>
        <taxon>Gammaproteobacteria</taxon>
        <taxon>Enterobacterales</taxon>
        <taxon>Yersiniaceae</taxon>
        <taxon>Rouxiella</taxon>
    </lineage>
</organism>
<dbReference type="AlphaFoldDB" id="A0AB39VS76"/>
<evidence type="ECO:0008006" key="2">
    <source>
        <dbReference type="Google" id="ProtNLM"/>
    </source>
</evidence>
<sequence>MLTYDVAAKDRVEMFYGQKNGWRMFDARMLTPEVTAYLNEEKRQIAGYLENSASGLSQFVEIGCGYGRYLHVALKYKVNYRGVELVRWLAELGKARIAACQLPENCSAQIEHLSADHLHCVLPYSEHDISSKSCVFFPFNCFGNLSDPLRVLSELKGRNTEVIISGFSSSEQTTSARMAYYAKCGCTDLSSQHTERGVQISSSEFLESLAYQSGALELLLNEFGFRLTKRISHSAIGELFFFTPFHLSPEMSLPAPVANQEQFLLQGFVEEGKNHDLMGHIQSTAWGLGKDAGQLSVNANDVGWREGALAWLISSAARDDAVPLIATGTISQVTLSNQAPGTVSLLINTH</sequence>
<dbReference type="SUPFAM" id="SSF53335">
    <property type="entry name" value="S-adenosyl-L-methionine-dependent methyltransferases"/>
    <property type="match status" value="1"/>
</dbReference>
<dbReference type="InterPro" id="IPR029063">
    <property type="entry name" value="SAM-dependent_MTases_sf"/>
</dbReference>
<dbReference type="EMBL" id="CP165628">
    <property type="protein sequence ID" value="XDU72536.1"/>
    <property type="molecule type" value="Genomic_DNA"/>
</dbReference>
<gene>
    <name evidence="1" type="ORF">AB3G37_24200</name>
</gene>
<name>A0AB39VS76_9GAMM</name>
<evidence type="ECO:0000313" key="1">
    <source>
        <dbReference type="EMBL" id="XDU72536.1"/>
    </source>
</evidence>
<protein>
    <recommendedName>
        <fullName evidence="2">SAM-dependent methyltransferase</fullName>
    </recommendedName>
</protein>
<proteinExistence type="predicted"/>
<dbReference type="Gene3D" id="3.40.50.150">
    <property type="entry name" value="Vaccinia Virus protein VP39"/>
    <property type="match status" value="1"/>
</dbReference>
<dbReference type="RefSeq" id="WP_369789295.1">
    <property type="nucleotide sequence ID" value="NZ_CP165628.1"/>
</dbReference>
<reference evidence="1" key="1">
    <citation type="submission" date="2024-07" db="EMBL/GenBank/DDBJ databases">
        <authorList>
            <person name="Biller S.J."/>
        </authorList>
    </citation>
    <scope>NUCLEOTIDE SEQUENCE</scope>
    <source>
        <strain evidence="1">WC2420</strain>
    </source>
</reference>